<name>A0ABQ9VI63_SAGOE</name>
<sequence length="160" mass="17630">MDACRRRFRLDRFLPEPGGYSWLQEALPLFPQPSKEATETNPRAATEKPLAASEAKLGARLDFSASILLENSQWISLTSGSEPRHANAPYCACSLAPPAGRGRGSARGLSLAWPGRRHGRPSWLPGERRPARSRRRQQQQQARRKMAGRLPACVVDCGTG</sequence>
<comment type="caution">
    <text evidence="2">The sequence shown here is derived from an EMBL/GenBank/DDBJ whole genome shotgun (WGS) entry which is preliminary data.</text>
</comment>
<accession>A0ABQ9VI63</accession>
<protein>
    <submittedName>
        <fullName evidence="2">Uncharacterized protein</fullName>
    </submittedName>
</protein>
<feature type="compositionally biased region" description="Basic residues" evidence="1">
    <location>
        <begin position="131"/>
        <end position="147"/>
    </location>
</feature>
<evidence type="ECO:0000313" key="2">
    <source>
        <dbReference type="EMBL" id="KAK2109036.1"/>
    </source>
</evidence>
<dbReference type="Proteomes" id="UP001266305">
    <property type="component" value="Unassembled WGS sequence"/>
</dbReference>
<gene>
    <name evidence="2" type="ORF">P7K49_014201</name>
</gene>
<evidence type="ECO:0000256" key="1">
    <source>
        <dbReference type="SAM" id="MobiDB-lite"/>
    </source>
</evidence>
<organism evidence="2 3">
    <name type="scientific">Saguinus oedipus</name>
    <name type="common">Cotton-top tamarin</name>
    <name type="synonym">Oedipomidas oedipus</name>
    <dbReference type="NCBI Taxonomy" id="9490"/>
    <lineage>
        <taxon>Eukaryota</taxon>
        <taxon>Metazoa</taxon>
        <taxon>Chordata</taxon>
        <taxon>Craniata</taxon>
        <taxon>Vertebrata</taxon>
        <taxon>Euteleostomi</taxon>
        <taxon>Mammalia</taxon>
        <taxon>Eutheria</taxon>
        <taxon>Euarchontoglires</taxon>
        <taxon>Primates</taxon>
        <taxon>Haplorrhini</taxon>
        <taxon>Platyrrhini</taxon>
        <taxon>Cebidae</taxon>
        <taxon>Callitrichinae</taxon>
        <taxon>Saguinus</taxon>
    </lineage>
</organism>
<dbReference type="EMBL" id="JASSZA010000006">
    <property type="protein sequence ID" value="KAK2109036.1"/>
    <property type="molecule type" value="Genomic_DNA"/>
</dbReference>
<proteinExistence type="predicted"/>
<feature type="region of interest" description="Disordered" evidence="1">
    <location>
        <begin position="104"/>
        <end position="147"/>
    </location>
</feature>
<evidence type="ECO:0000313" key="3">
    <source>
        <dbReference type="Proteomes" id="UP001266305"/>
    </source>
</evidence>
<reference evidence="2 3" key="1">
    <citation type="submission" date="2023-05" db="EMBL/GenBank/DDBJ databases">
        <title>B98-5 Cell Line De Novo Hybrid Assembly: An Optical Mapping Approach.</title>
        <authorList>
            <person name="Kananen K."/>
            <person name="Auerbach J.A."/>
            <person name="Kautto E."/>
            <person name="Blachly J.S."/>
        </authorList>
    </citation>
    <scope>NUCLEOTIDE SEQUENCE [LARGE SCALE GENOMIC DNA]</scope>
    <source>
        <strain evidence="2">B95-8</strain>
        <tissue evidence="2">Cell line</tissue>
    </source>
</reference>
<keyword evidence="3" id="KW-1185">Reference proteome</keyword>